<keyword evidence="10" id="KW-1185">Reference proteome</keyword>
<accession>A0A7G9S0Q2</accession>
<reference evidence="9 10" key="1">
    <citation type="submission" date="2020-08" db="EMBL/GenBank/DDBJ databases">
        <title>Genome sequence of Erysipelothrix inopinata DSM 15511T.</title>
        <authorList>
            <person name="Hyun D.-W."/>
            <person name="Bae J.-W."/>
        </authorList>
    </citation>
    <scope>NUCLEOTIDE SEQUENCE [LARGE SCALE GENOMIC DNA]</scope>
    <source>
        <strain evidence="9 10">DSM 15511</strain>
    </source>
</reference>
<dbReference type="GO" id="GO:0070181">
    <property type="term" value="F:small ribosomal subunit rRNA binding"/>
    <property type="evidence" value="ECO:0007669"/>
    <property type="project" value="TreeGrafter"/>
</dbReference>
<dbReference type="GO" id="GO:0005840">
    <property type="term" value="C:ribosome"/>
    <property type="evidence" value="ECO:0007669"/>
    <property type="project" value="UniProtKB-KW"/>
</dbReference>
<sequence length="97" mass="11488">MRNYELMYIVKPTLDEESRKALIEKLHAILTDNGATIDKVDEWGLRELAYEINDFKKGYYVVTTFTSDEQAVNEFNRLARINHDVIRHMIVRLDEIK</sequence>
<dbReference type="SUPFAM" id="SSF54995">
    <property type="entry name" value="Ribosomal protein S6"/>
    <property type="match status" value="1"/>
</dbReference>
<keyword evidence="5 8" id="KW-0687">Ribonucleoprotein</keyword>
<dbReference type="Gene3D" id="3.30.70.60">
    <property type="match status" value="1"/>
</dbReference>
<evidence type="ECO:0000256" key="2">
    <source>
        <dbReference type="ARBA" id="ARBA00022730"/>
    </source>
</evidence>
<dbReference type="InterPro" id="IPR020814">
    <property type="entry name" value="Ribosomal_S6_plastid/chlpt"/>
</dbReference>
<dbReference type="FunFam" id="3.30.70.60:FF:000002">
    <property type="entry name" value="30S ribosomal protein S6"/>
    <property type="match status" value="1"/>
</dbReference>
<protein>
    <recommendedName>
        <fullName evidence="7 8">Small ribosomal subunit protein bS6</fullName>
    </recommendedName>
</protein>
<evidence type="ECO:0000256" key="6">
    <source>
        <dbReference type="ARBA" id="ARBA00035104"/>
    </source>
</evidence>
<dbReference type="RefSeq" id="WP_187534628.1">
    <property type="nucleotide sequence ID" value="NZ_CBCSHU010000006.1"/>
</dbReference>
<evidence type="ECO:0000256" key="7">
    <source>
        <dbReference type="ARBA" id="ARBA00035294"/>
    </source>
</evidence>
<dbReference type="InterPro" id="IPR035980">
    <property type="entry name" value="Ribosomal_bS6_sf"/>
</dbReference>
<dbReference type="PANTHER" id="PTHR21011:SF1">
    <property type="entry name" value="SMALL RIBOSOMAL SUBUNIT PROTEIN BS6M"/>
    <property type="match status" value="1"/>
</dbReference>
<dbReference type="InterPro" id="IPR014717">
    <property type="entry name" value="Transl_elong_EF1B/ribsomal_bS6"/>
</dbReference>
<keyword evidence="2 8" id="KW-0699">rRNA-binding</keyword>
<dbReference type="PROSITE" id="PS01048">
    <property type="entry name" value="RIBOSOMAL_S6"/>
    <property type="match status" value="1"/>
</dbReference>
<comment type="function">
    <text evidence="6 8">Binds together with bS18 to 16S ribosomal RNA.</text>
</comment>
<dbReference type="PANTHER" id="PTHR21011">
    <property type="entry name" value="MITOCHONDRIAL 28S RIBOSOMAL PROTEIN S6"/>
    <property type="match status" value="1"/>
</dbReference>
<name>A0A7G9S0Q2_9FIRM</name>
<keyword evidence="4 8" id="KW-0689">Ribosomal protein</keyword>
<evidence type="ECO:0000313" key="9">
    <source>
        <dbReference type="EMBL" id="QNN61427.1"/>
    </source>
</evidence>
<dbReference type="HAMAP" id="MF_00360">
    <property type="entry name" value="Ribosomal_bS6"/>
    <property type="match status" value="1"/>
</dbReference>
<dbReference type="GO" id="GO:0003735">
    <property type="term" value="F:structural constituent of ribosome"/>
    <property type="evidence" value="ECO:0007669"/>
    <property type="project" value="InterPro"/>
</dbReference>
<evidence type="ECO:0000256" key="4">
    <source>
        <dbReference type="ARBA" id="ARBA00022980"/>
    </source>
</evidence>
<evidence type="ECO:0000256" key="5">
    <source>
        <dbReference type="ARBA" id="ARBA00023274"/>
    </source>
</evidence>
<dbReference type="Proteomes" id="UP000515928">
    <property type="component" value="Chromosome"/>
</dbReference>
<comment type="similarity">
    <text evidence="1 8">Belongs to the bacterial ribosomal protein bS6 family.</text>
</comment>
<evidence type="ECO:0000256" key="1">
    <source>
        <dbReference type="ARBA" id="ARBA00009512"/>
    </source>
</evidence>
<evidence type="ECO:0000313" key="10">
    <source>
        <dbReference type="Proteomes" id="UP000515928"/>
    </source>
</evidence>
<dbReference type="EMBL" id="CP060715">
    <property type="protein sequence ID" value="QNN61427.1"/>
    <property type="molecule type" value="Genomic_DNA"/>
</dbReference>
<dbReference type="NCBIfam" id="TIGR00166">
    <property type="entry name" value="S6"/>
    <property type="match status" value="1"/>
</dbReference>
<dbReference type="InterPro" id="IPR000529">
    <property type="entry name" value="Ribosomal_bS6"/>
</dbReference>
<organism evidence="9 10">
    <name type="scientific">Erysipelothrix inopinata</name>
    <dbReference type="NCBI Taxonomy" id="225084"/>
    <lineage>
        <taxon>Bacteria</taxon>
        <taxon>Bacillati</taxon>
        <taxon>Bacillota</taxon>
        <taxon>Erysipelotrichia</taxon>
        <taxon>Erysipelotrichales</taxon>
        <taxon>Erysipelotrichaceae</taxon>
        <taxon>Erysipelothrix</taxon>
    </lineage>
</organism>
<keyword evidence="3 8" id="KW-0694">RNA-binding</keyword>
<dbReference type="GO" id="GO:0006412">
    <property type="term" value="P:translation"/>
    <property type="evidence" value="ECO:0007669"/>
    <property type="project" value="UniProtKB-UniRule"/>
</dbReference>
<dbReference type="GO" id="GO:1990904">
    <property type="term" value="C:ribonucleoprotein complex"/>
    <property type="evidence" value="ECO:0007669"/>
    <property type="project" value="UniProtKB-KW"/>
</dbReference>
<evidence type="ECO:0000256" key="8">
    <source>
        <dbReference type="HAMAP-Rule" id="MF_00360"/>
    </source>
</evidence>
<dbReference type="CDD" id="cd00473">
    <property type="entry name" value="bS6"/>
    <property type="match status" value="1"/>
</dbReference>
<dbReference type="InterPro" id="IPR020815">
    <property type="entry name" value="Ribosomal_bS6_CS"/>
</dbReference>
<proteinExistence type="inferred from homology"/>
<dbReference type="KEGG" id="eio:H9L01_03405"/>
<evidence type="ECO:0000256" key="3">
    <source>
        <dbReference type="ARBA" id="ARBA00022884"/>
    </source>
</evidence>
<dbReference type="GO" id="GO:0005737">
    <property type="term" value="C:cytoplasm"/>
    <property type="evidence" value="ECO:0007669"/>
    <property type="project" value="UniProtKB-ARBA"/>
</dbReference>
<gene>
    <name evidence="8" type="primary">rpsF</name>
    <name evidence="9" type="ORF">H9L01_03405</name>
</gene>
<dbReference type="Pfam" id="PF01250">
    <property type="entry name" value="Ribosomal_S6"/>
    <property type="match status" value="1"/>
</dbReference>
<dbReference type="AlphaFoldDB" id="A0A7G9S0Q2"/>